<evidence type="ECO:0000313" key="5">
    <source>
        <dbReference type="EMBL" id="KAJ4964098.1"/>
    </source>
</evidence>
<feature type="region of interest" description="Disordered" evidence="3">
    <location>
        <begin position="771"/>
        <end position="803"/>
    </location>
</feature>
<evidence type="ECO:0000313" key="6">
    <source>
        <dbReference type="Proteomes" id="UP001141806"/>
    </source>
</evidence>
<name>A0A9Q0K6W3_9MAGN</name>
<dbReference type="Proteomes" id="UP001141806">
    <property type="component" value="Unassembled WGS sequence"/>
</dbReference>
<keyword evidence="1 2" id="KW-0175">Coiled coil</keyword>
<keyword evidence="6" id="KW-1185">Reference proteome</keyword>
<dbReference type="PANTHER" id="PTHR23160">
    <property type="entry name" value="SYNAPTONEMAL COMPLEX PROTEIN-RELATED"/>
    <property type="match status" value="1"/>
</dbReference>
<reference evidence="5" key="1">
    <citation type="journal article" date="2023" name="Plant J.">
        <title>The genome of the king protea, Protea cynaroides.</title>
        <authorList>
            <person name="Chang J."/>
            <person name="Duong T.A."/>
            <person name="Schoeman C."/>
            <person name="Ma X."/>
            <person name="Roodt D."/>
            <person name="Barker N."/>
            <person name="Li Z."/>
            <person name="Van de Peer Y."/>
            <person name="Mizrachi E."/>
        </authorList>
    </citation>
    <scope>NUCLEOTIDE SEQUENCE</scope>
    <source>
        <tissue evidence="5">Young leaves</tissue>
    </source>
</reference>
<evidence type="ECO:0000259" key="4">
    <source>
        <dbReference type="PROSITE" id="PS50913"/>
    </source>
</evidence>
<evidence type="ECO:0000256" key="3">
    <source>
        <dbReference type="SAM" id="MobiDB-lite"/>
    </source>
</evidence>
<dbReference type="EMBL" id="JAMYWD010000008">
    <property type="protein sequence ID" value="KAJ4964098.1"/>
    <property type="molecule type" value="Genomic_DNA"/>
</dbReference>
<comment type="caution">
    <text evidence="5">The sequence shown here is derived from an EMBL/GenBank/DDBJ whole genome shotgun (WGS) entry which is preliminary data.</text>
</comment>
<feature type="coiled-coil region" evidence="2">
    <location>
        <begin position="685"/>
        <end position="729"/>
    </location>
</feature>
<feature type="region of interest" description="Disordered" evidence="3">
    <location>
        <begin position="1"/>
        <end position="30"/>
    </location>
</feature>
<evidence type="ECO:0000256" key="1">
    <source>
        <dbReference type="ARBA" id="ARBA00023054"/>
    </source>
</evidence>
<feature type="coiled-coil region" evidence="2">
    <location>
        <begin position="110"/>
        <end position="392"/>
    </location>
</feature>
<organism evidence="5 6">
    <name type="scientific">Protea cynaroides</name>
    <dbReference type="NCBI Taxonomy" id="273540"/>
    <lineage>
        <taxon>Eukaryota</taxon>
        <taxon>Viridiplantae</taxon>
        <taxon>Streptophyta</taxon>
        <taxon>Embryophyta</taxon>
        <taxon>Tracheophyta</taxon>
        <taxon>Spermatophyta</taxon>
        <taxon>Magnoliopsida</taxon>
        <taxon>Proteales</taxon>
        <taxon>Proteaceae</taxon>
        <taxon>Protea</taxon>
    </lineage>
</organism>
<gene>
    <name evidence="5" type="ORF">NE237_024037</name>
</gene>
<dbReference type="AlphaFoldDB" id="A0A9Q0K6W3"/>
<dbReference type="Pfam" id="PF01465">
    <property type="entry name" value="GRIP"/>
    <property type="match status" value="1"/>
</dbReference>
<feature type="compositionally biased region" description="Low complexity" evidence="3">
    <location>
        <begin position="775"/>
        <end position="803"/>
    </location>
</feature>
<proteinExistence type="predicted"/>
<feature type="coiled-coil region" evidence="2">
    <location>
        <begin position="436"/>
        <end position="637"/>
    </location>
</feature>
<protein>
    <recommendedName>
        <fullName evidence="4">GRIP domain-containing protein</fullName>
    </recommendedName>
</protein>
<sequence length="803" mass="91643">MSTQEREINGKAEFQEEDTLKSEEQVSDMGHETHDRYGCLIKANGVFDRVQDPDCDETHDQLLQMVFELNFQNIYLKAHIEGFNGLQWDSGGTCGTKIETGQEGIVTENVKELHEKIESLNRELLEQKQAQDAAEDALKHLHTAYSEAEANAQELSVKLAEVQQKMDQEIKERDEKYNELDSKFGRLHKRAKQRIQEIQKEKDDLEARFHDVNEMAERASSQQASLQQELERTRQQANETLRTMDMERQQLRTTNNKLRDTIDEVRNSLGAKENALEELQQSLLEKEQMLEDMRGLLQAADEKRQASMSELSVKHQKHLESLEAQLADALADRSKAAETISSLQVLVAAKESKIAEMEAASTGEAVRLTAALETVKGELGQLKLEHEKEKESWAAANQSLKTKLEVAESACIRSEIEAAKMRSQLELEFSVQNQLLNSKDSDLAAAKEEIRRLESEFSSYKVRAHALLQKKDAELAAAKDSEQLKAQEEALKEAEKEVALAAAERDTALQELQDVLAKHDKELAARDAALSDAEQRIRSIELKLDSVNANYQLQKEEWQRNLDNLEESWRLKCQAIEAQSDLDAKQEQHNELEELKLHYRKLKEEHNSFRDIADKMIEDKDKEISKLLNDNKNLQRSIELRPSVGYNGNDNPVYQKQDALISSTSQAEQQILILARQQAQREEQLSQSQRHILALQEEIEELEHENRLHSQQEAMLKEELRNMERMQKREGVDMTYLKNVILKLLETGEVEALLPVIGMLLQFSPEEIQKCQQASRSSTDVPPSPTSDTSASGLSLFSRFSLS</sequence>
<dbReference type="InterPro" id="IPR000237">
    <property type="entry name" value="GRIP_dom"/>
</dbReference>
<accession>A0A9Q0K6W3</accession>
<dbReference type="PROSITE" id="PS50913">
    <property type="entry name" value="GRIP"/>
    <property type="match status" value="1"/>
</dbReference>
<dbReference type="GO" id="GO:0007131">
    <property type="term" value="P:reciprocal meiotic recombination"/>
    <property type="evidence" value="ECO:0007669"/>
    <property type="project" value="TreeGrafter"/>
</dbReference>
<dbReference type="PANTHER" id="PTHR23160:SF1">
    <property type="entry name" value="PROTEIN GRIP"/>
    <property type="match status" value="1"/>
</dbReference>
<dbReference type="Gene3D" id="1.10.287.1490">
    <property type="match status" value="1"/>
</dbReference>
<evidence type="ECO:0000256" key="2">
    <source>
        <dbReference type="SAM" id="Coils"/>
    </source>
</evidence>
<feature type="domain" description="GRIP" evidence="4">
    <location>
        <begin position="727"/>
        <end position="774"/>
    </location>
</feature>
<dbReference type="OrthoDB" id="1926336at2759"/>
<dbReference type="SMART" id="SM00755">
    <property type="entry name" value="Grip"/>
    <property type="match status" value="1"/>
</dbReference>